<evidence type="ECO:0000313" key="2">
    <source>
        <dbReference type="EMBL" id="GGO93348.1"/>
    </source>
</evidence>
<sequence length="457" mass="47154">MSTPSVSRSLAGLRPRSRGDVAVLAVIVLGVPVLVGAFIPGSTSVRIGIVAALLALVAGWITTVHPRITLGAFAFVLGFAPYAKLPGLEAPLVLVLGVGIWVALAFLPGVRLRPGWPEAVLGVVAVVALVSVLVTDPSPRALLEYAAWLVATAVVVPVRHLTAAGRRVVVRTFVAGAAAASLIGIVLLRIDPDGRLLARLSVVGYRPEGGNAQFVHGVEGESLRLTGTFVEPNIAGLVLAVALLLALATSRGALRAVLVTVIGLALALTLSRSALGTALVAIGLVALVARGRQRGFVVAAGVGAAVLLLAVPVLRERLLTSFTPYDTGSTARGQALGGFADAVAGHWWWGLGWDRMEFRDTAVAWKVNVVANAPLLTLYRGGLVLAGVTGLVLVALVLRLLVVDRGRFEEVVLACGVAAFCLVALQLDYPVVTQAPATAVFSLLIGLSLARRSGDGP</sequence>
<name>A0ABQ2ND10_9ACTN</name>
<keyword evidence="3" id="KW-1185">Reference proteome</keyword>
<dbReference type="RefSeq" id="WP_188785020.1">
    <property type="nucleotide sequence ID" value="NZ_BMNI01000012.1"/>
</dbReference>
<dbReference type="PANTHER" id="PTHR37422:SF23">
    <property type="entry name" value="TEICHURONIC ACID BIOSYNTHESIS PROTEIN TUAE"/>
    <property type="match status" value="1"/>
</dbReference>
<proteinExistence type="predicted"/>
<feature type="transmembrane region" description="Helical" evidence="1">
    <location>
        <begin position="119"/>
        <end position="135"/>
    </location>
</feature>
<protein>
    <recommendedName>
        <fullName evidence="4">O-antigen ligase family protein</fullName>
    </recommendedName>
</protein>
<organism evidence="2 3">
    <name type="scientific">Nocardioides phosphati</name>
    <dbReference type="NCBI Taxonomy" id="1867775"/>
    <lineage>
        <taxon>Bacteria</taxon>
        <taxon>Bacillati</taxon>
        <taxon>Actinomycetota</taxon>
        <taxon>Actinomycetes</taxon>
        <taxon>Propionibacteriales</taxon>
        <taxon>Nocardioidaceae</taxon>
        <taxon>Nocardioides</taxon>
    </lineage>
</organism>
<feature type="transmembrane region" description="Helical" evidence="1">
    <location>
        <begin position="168"/>
        <end position="190"/>
    </location>
</feature>
<evidence type="ECO:0008006" key="4">
    <source>
        <dbReference type="Google" id="ProtNLM"/>
    </source>
</evidence>
<dbReference type="PANTHER" id="PTHR37422">
    <property type="entry name" value="TEICHURONIC ACID BIOSYNTHESIS PROTEIN TUAE"/>
    <property type="match status" value="1"/>
</dbReference>
<dbReference type="EMBL" id="BMNI01000012">
    <property type="protein sequence ID" value="GGO93348.1"/>
    <property type="molecule type" value="Genomic_DNA"/>
</dbReference>
<feature type="transmembrane region" description="Helical" evidence="1">
    <location>
        <begin position="431"/>
        <end position="450"/>
    </location>
</feature>
<reference evidence="3" key="1">
    <citation type="journal article" date="2019" name="Int. J. Syst. Evol. Microbiol.">
        <title>The Global Catalogue of Microorganisms (GCM) 10K type strain sequencing project: providing services to taxonomists for standard genome sequencing and annotation.</title>
        <authorList>
            <consortium name="The Broad Institute Genomics Platform"/>
            <consortium name="The Broad Institute Genome Sequencing Center for Infectious Disease"/>
            <person name="Wu L."/>
            <person name="Ma J."/>
        </authorList>
    </citation>
    <scope>NUCLEOTIDE SEQUENCE [LARGE SCALE GENOMIC DNA]</scope>
    <source>
        <strain evidence="3">CGMCC 4.7371</strain>
    </source>
</reference>
<accession>A0ABQ2ND10</accession>
<feature type="transmembrane region" description="Helical" evidence="1">
    <location>
        <begin position="378"/>
        <end position="401"/>
    </location>
</feature>
<feature type="transmembrane region" description="Helical" evidence="1">
    <location>
        <begin position="21"/>
        <end position="39"/>
    </location>
</feature>
<feature type="transmembrane region" description="Helical" evidence="1">
    <location>
        <begin position="256"/>
        <end position="289"/>
    </location>
</feature>
<keyword evidence="1" id="KW-1133">Transmembrane helix</keyword>
<evidence type="ECO:0000313" key="3">
    <source>
        <dbReference type="Proteomes" id="UP000655410"/>
    </source>
</evidence>
<gene>
    <name evidence="2" type="ORF">GCM10011584_31830</name>
</gene>
<feature type="transmembrane region" description="Helical" evidence="1">
    <location>
        <begin position="408"/>
        <end position="425"/>
    </location>
</feature>
<feature type="transmembrane region" description="Helical" evidence="1">
    <location>
        <begin position="45"/>
        <end position="61"/>
    </location>
</feature>
<feature type="transmembrane region" description="Helical" evidence="1">
    <location>
        <begin position="141"/>
        <end position="161"/>
    </location>
</feature>
<dbReference type="Proteomes" id="UP000655410">
    <property type="component" value="Unassembled WGS sequence"/>
</dbReference>
<feature type="transmembrane region" description="Helical" evidence="1">
    <location>
        <begin position="90"/>
        <end position="107"/>
    </location>
</feature>
<keyword evidence="1" id="KW-0472">Membrane</keyword>
<comment type="caution">
    <text evidence="2">The sequence shown here is derived from an EMBL/GenBank/DDBJ whole genome shotgun (WGS) entry which is preliminary data.</text>
</comment>
<keyword evidence="1" id="KW-0812">Transmembrane</keyword>
<dbReference type="InterPro" id="IPR051533">
    <property type="entry name" value="WaaL-like"/>
</dbReference>
<feature type="transmembrane region" description="Helical" evidence="1">
    <location>
        <begin position="232"/>
        <end position="249"/>
    </location>
</feature>
<feature type="transmembrane region" description="Helical" evidence="1">
    <location>
        <begin position="295"/>
        <end position="314"/>
    </location>
</feature>
<evidence type="ECO:0000256" key="1">
    <source>
        <dbReference type="SAM" id="Phobius"/>
    </source>
</evidence>